<name>A0A6G1D694_9ORYZ</name>
<dbReference type="InterPro" id="IPR045899">
    <property type="entry name" value="ATL71-like"/>
</dbReference>
<dbReference type="InterPro" id="IPR001841">
    <property type="entry name" value="Znf_RING"/>
</dbReference>
<gene>
    <name evidence="4" type="ORF">E2562_022297</name>
</gene>
<dbReference type="GO" id="GO:0008270">
    <property type="term" value="F:zinc ion binding"/>
    <property type="evidence" value="ECO:0007669"/>
    <property type="project" value="UniProtKB-KW"/>
</dbReference>
<evidence type="ECO:0000259" key="3">
    <source>
        <dbReference type="PROSITE" id="PS50089"/>
    </source>
</evidence>
<dbReference type="Proteomes" id="UP000479710">
    <property type="component" value="Unassembled WGS sequence"/>
</dbReference>
<proteinExistence type="predicted"/>
<keyword evidence="1" id="KW-0479">Metal-binding</keyword>
<keyword evidence="5" id="KW-1185">Reference proteome</keyword>
<dbReference type="InterPro" id="IPR013083">
    <property type="entry name" value="Znf_RING/FYVE/PHD"/>
</dbReference>
<keyword evidence="1" id="KW-0863">Zinc-finger</keyword>
<dbReference type="PANTHER" id="PTHR46719:SF7">
    <property type="entry name" value="RING-H2 FINGER PROTEIN ATL71-RELATED"/>
    <property type="match status" value="1"/>
</dbReference>
<feature type="region of interest" description="Disordered" evidence="2">
    <location>
        <begin position="1"/>
        <end position="22"/>
    </location>
</feature>
<evidence type="ECO:0000256" key="2">
    <source>
        <dbReference type="SAM" id="MobiDB-lite"/>
    </source>
</evidence>
<dbReference type="AlphaFoldDB" id="A0A6G1D694"/>
<comment type="caution">
    <text evidence="4">The sequence shown here is derived from an EMBL/GenBank/DDBJ whole genome shotgun (WGS) entry which is preliminary data.</text>
</comment>
<dbReference type="SUPFAM" id="SSF57850">
    <property type="entry name" value="RING/U-box"/>
    <property type="match status" value="1"/>
</dbReference>
<organism evidence="4 5">
    <name type="scientific">Oryza meyeriana var. granulata</name>
    <dbReference type="NCBI Taxonomy" id="110450"/>
    <lineage>
        <taxon>Eukaryota</taxon>
        <taxon>Viridiplantae</taxon>
        <taxon>Streptophyta</taxon>
        <taxon>Embryophyta</taxon>
        <taxon>Tracheophyta</taxon>
        <taxon>Spermatophyta</taxon>
        <taxon>Magnoliopsida</taxon>
        <taxon>Liliopsida</taxon>
        <taxon>Poales</taxon>
        <taxon>Poaceae</taxon>
        <taxon>BOP clade</taxon>
        <taxon>Oryzoideae</taxon>
        <taxon>Oryzeae</taxon>
        <taxon>Oryzinae</taxon>
        <taxon>Oryza</taxon>
        <taxon>Oryza meyeriana</taxon>
    </lineage>
</organism>
<feature type="domain" description="RING-type" evidence="3">
    <location>
        <begin position="61"/>
        <end position="118"/>
    </location>
</feature>
<reference evidence="4 5" key="1">
    <citation type="submission" date="2019-11" db="EMBL/GenBank/DDBJ databases">
        <title>Whole genome sequence of Oryza granulata.</title>
        <authorList>
            <person name="Li W."/>
        </authorList>
    </citation>
    <scope>NUCLEOTIDE SEQUENCE [LARGE SCALE GENOMIC DNA]</scope>
    <source>
        <strain evidence="5">cv. Menghai</strain>
        <tissue evidence="4">Leaf</tissue>
    </source>
</reference>
<dbReference type="PANTHER" id="PTHR46719">
    <property type="entry name" value="TRANSCRIPTION FACTOR C2H2 FAMILY-RELATED"/>
    <property type="match status" value="1"/>
</dbReference>
<protein>
    <recommendedName>
        <fullName evidence="3">RING-type domain-containing protein</fullName>
    </recommendedName>
</protein>
<keyword evidence="1" id="KW-0862">Zinc</keyword>
<feature type="region of interest" description="Disordered" evidence="2">
    <location>
        <begin position="130"/>
        <end position="155"/>
    </location>
</feature>
<dbReference type="OrthoDB" id="8062037at2759"/>
<evidence type="ECO:0000313" key="5">
    <source>
        <dbReference type="Proteomes" id="UP000479710"/>
    </source>
</evidence>
<accession>A0A6G1D694</accession>
<dbReference type="Gene3D" id="3.30.40.10">
    <property type="entry name" value="Zinc/RING finger domain, C3HC4 (zinc finger)"/>
    <property type="match status" value="1"/>
</dbReference>
<dbReference type="PROSITE" id="PS50089">
    <property type="entry name" value="ZF_RING_2"/>
    <property type="match status" value="1"/>
</dbReference>
<dbReference type="EMBL" id="SPHZ02000007">
    <property type="protein sequence ID" value="KAF0907906.1"/>
    <property type="molecule type" value="Genomic_DNA"/>
</dbReference>
<sequence>MSMPLAAAGPLSMPPPRRDDGDIEASIDEVMLEAFPAVVHGEARKTRDRSAATETTTQTCCPVCLVNYGDGNMLWVLPDCSHLFHWECVDPWLRPHADAGRYGQAVVSSVQKHCRVHSGNKLLHVTDDSRQTNDAGCMDDSGGDDETPAAMPSPK</sequence>
<evidence type="ECO:0000313" key="4">
    <source>
        <dbReference type="EMBL" id="KAF0907906.1"/>
    </source>
</evidence>
<evidence type="ECO:0000256" key="1">
    <source>
        <dbReference type="PROSITE-ProRule" id="PRU00175"/>
    </source>
</evidence>
<dbReference type="Pfam" id="PF13639">
    <property type="entry name" value="zf-RING_2"/>
    <property type="match status" value="1"/>
</dbReference>